<organism evidence="1 2">
    <name type="scientific">Sphaeroforma arctica JP610</name>
    <dbReference type="NCBI Taxonomy" id="667725"/>
    <lineage>
        <taxon>Eukaryota</taxon>
        <taxon>Ichthyosporea</taxon>
        <taxon>Ichthyophonida</taxon>
        <taxon>Sphaeroforma</taxon>
    </lineage>
</organism>
<accession>A0A0L0FAY4</accession>
<protein>
    <submittedName>
        <fullName evidence="1">Uncharacterized protein</fullName>
    </submittedName>
</protein>
<evidence type="ECO:0000313" key="2">
    <source>
        <dbReference type="Proteomes" id="UP000054560"/>
    </source>
</evidence>
<dbReference type="EMBL" id="KQ245327">
    <property type="protein sequence ID" value="KNC73661.1"/>
    <property type="molecule type" value="Genomic_DNA"/>
</dbReference>
<keyword evidence="2" id="KW-1185">Reference proteome</keyword>
<name>A0A0L0FAY4_9EUKA</name>
<sequence>MTCLPSQIEAVESQYRSMYGERDLPFPETYPQSCLLGCVSVVDVLTQDEYKEKFSESATQESVSEYVFVCEEPQELALKYAVTGDHKIWNLDKTIATAANAAIERTSPAIK</sequence>
<evidence type="ECO:0000313" key="1">
    <source>
        <dbReference type="EMBL" id="KNC73661.1"/>
    </source>
</evidence>
<dbReference type="RefSeq" id="XP_014147563.1">
    <property type="nucleotide sequence ID" value="XM_014292088.1"/>
</dbReference>
<dbReference type="STRING" id="667725.A0A0L0FAY4"/>
<dbReference type="OrthoDB" id="338816at2759"/>
<dbReference type="Proteomes" id="UP000054560">
    <property type="component" value="Unassembled WGS sequence"/>
</dbReference>
<dbReference type="AlphaFoldDB" id="A0A0L0FAY4"/>
<reference evidence="1 2" key="1">
    <citation type="submission" date="2011-02" db="EMBL/GenBank/DDBJ databases">
        <title>The Genome Sequence of Sphaeroforma arctica JP610.</title>
        <authorList>
            <consortium name="The Broad Institute Genome Sequencing Platform"/>
            <person name="Russ C."/>
            <person name="Cuomo C."/>
            <person name="Young S.K."/>
            <person name="Zeng Q."/>
            <person name="Gargeya S."/>
            <person name="Alvarado L."/>
            <person name="Berlin A."/>
            <person name="Chapman S.B."/>
            <person name="Chen Z."/>
            <person name="Freedman E."/>
            <person name="Gellesch M."/>
            <person name="Goldberg J."/>
            <person name="Griggs A."/>
            <person name="Gujja S."/>
            <person name="Heilman E."/>
            <person name="Heiman D."/>
            <person name="Howarth C."/>
            <person name="Mehta T."/>
            <person name="Neiman D."/>
            <person name="Pearson M."/>
            <person name="Roberts A."/>
            <person name="Saif S."/>
            <person name="Shea T."/>
            <person name="Shenoy N."/>
            <person name="Sisk P."/>
            <person name="Stolte C."/>
            <person name="Sykes S."/>
            <person name="White J."/>
            <person name="Yandava C."/>
            <person name="Burger G."/>
            <person name="Gray M.W."/>
            <person name="Holland P.W.H."/>
            <person name="King N."/>
            <person name="Lang F.B.F."/>
            <person name="Roger A.J."/>
            <person name="Ruiz-Trillo I."/>
            <person name="Haas B."/>
            <person name="Nusbaum C."/>
            <person name="Birren B."/>
        </authorList>
    </citation>
    <scope>NUCLEOTIDE SEQUENCE [LARGE SCALE GENOMIC DNA]</scope>
    <source>
        <strain evidence="1 2">JP610</strain>
    </source>
</reference>
<dbReference type="eggNOG" id="KOG2845">
    <property type="taxonomic scope" value="Eukaryota"/>
</dbReference>
<gene>
    <name evidence="1" type="ORF">SARC_13780</name>
</gene>
<proteinExistence type="predicted"/>
<dbReference type="GeneID" id="25914284"/>